<dbReference type="RefSeq" id="XP_070915308.1">
    <property type="nucleotide sequence ID" value="XM_071059207.1"/>
</dbReference>
<feature type="chain" id="PRO_5047202409" evidence="1">
    <location>
        <begin position="23"/>
        <end position="204"/>
    </location>
</feature>
<evidence type="ECO:0000313" key="3">
    <source>
        <dbReference type="Proteomes" id="UP001628179"/>
    </source>
</evidence>
<keyword evidence="1" id="KW-0732">Signal</keyword>
<keyword evidence="3" id="KW-1185">Reference proteome</keyword>
<proteinExistence type="predicted"/>
<feature type="signal peptide" evidence="1">
    <location>
        <begin position="1"/>
        <end position="22"/>
    </location>
</feature>
<dbReference type="Proteomes" id="UP001628179">
    <property type="component" value="Unassembled WGS sequence"/>
</dbReference>
<accession>A0ABQ0G763</accession>
<reference evidence="2 3" key="1">
    <citation type="submission" date="2024-09" db="EMBL/GenBank/DDBJ databases">
        <title>Itraconazole resistance in Madurella fahalii resulting from another homologue of gene encoding cytochrome P450 14-alpha sterol demethylase (CYP51).</title>
        <authorList>
            <person name="Yoshioka I."/>
            <person name="Fahal A.H."/>
            <person name="Kaneko S."/>
            <person name="Yaguchi T."/>
        </authorList>
    </citation>
    <scope>NUCLEOTIDE SEQUENCE [LARGE SCALE GENOMIC DNA]</scope>
    <source>
        <strain evidence="2 3">IFM 68171</strain>
    </source>
</reference>
<dbReference type="EMBL" id="BAAFSV010000002">
    <property type="protein sequence ID" value="GAB1313576.1"/>
    <property type="molecule type" value="Genomic_DNA"/>
</dbReference>
<evidence type="ECO:0000313" key="2">
    <source>
        <dbReference type="EMBL" id="GAB1313576.1"/>
    </source>
</evidence>
<organism evidence="2 3">
    <name type="scientific">Madurella fahalii</name>
    <dbReference type="NCBI Taxonomy" id="1157608"/>
    <lineage>
        <taxon>Eukaryota</taxon>
        <taxon>Fungi</taxon>
        <taxon>Dikarya</taxon>
        <taxon>Ascomycota</taxon>
        <taxon>Pezizomycotina</taxon>
        <taxon>Sordariomycetes</taxon>
        <taxon>Sordariomycetidae</taxon>
        <taxon>Sordariales</taxon>
        <taxon>Sordariales incertae sedis</taxon>
        <taxon>Madurella</taxon>
    </lineage>
</organism>
<gene>
    <name evidence="2" type="ORF">MFIFM68171_03786</name>
</gene>
<comment type="caution">
    <text evidence="2">The sequence shown here is derived from an EMBL/GenBank/DDBJ whole genome shotgun (WGS) entry which is preliminary data.</text>
</comment>
<protein>
    <submittedName>
        <fullName evidence="2">Small secreted protein</fullName>
    </submittedName>
</protein>
<sequence length="204" mass="22654">MHFTLSTIAFMVAALLPMAAQANFDVYRVEWIYINRPSIGWQFFEAEPRNCDQVINTPVWEDHGDVSGSRLGVRCEGSGCGPTPPPNDIDELEIHTSNNPLYHWTLYKDRGRSMVGLDGNTYGNCIVFPNGDYNCPVAGQIFRIEGRRKFRCLTRFTAAQLNSNARVPGDAADADAPPLLTFAEYIDVLNGKDISNKTAVSFTS</sequence>
<dbReference type="GeneID" id="98174530"/>
<evidence type="ECO:0000256" key="1">
    <source>
        <dbReference type="SAM" id="SignalP"/>
    </source>
</evidence>
<name>A0ABQ0G763_9PEZI</name>